<dbReference type="Gene3D" id="3.40.50.300">
    <property type="entry name" value="P-loop containing nucleotide triphosphate hydrolases"/>
    <property type="match status" value="1"/>
</dbReference>
<dbReference type="Pfam" id="PF02954">
    <property type="entry name" value="HTH_8"/>
    <property type="match status" value="1"/>
</dbReference>
<dbReference type="Pfam" id="PF25601">
    <property type="entry name" value="AAA_lid_14"/>
    <property type="match status" value="1"/>
</dbReference>
<evidence type="ECO:0000256" key="2">
    <source>
        <dbReference type="ARBA" id="ARBA00022840"/>
    </source>
</evidence>
<accession>A0A6G7PYV8</accession>
<dbReference type="InterPro" id="IPR002078">
    <property type="entry name" value="Sigma_54_int"/>
</dbReference>
<dbReference type="InterPro" id="IPR009057">
    <property type="entry name" value="Homeodomain-like_sf"/>
</dbReference>
<dbReference type="AlphaFoldDB" id="A0A6G7PYV8"/>
<keyword evidence="4" id="KW-0804">Transcription</keyword>
<dbReference type="InterPro" id="IPR025944">
    <property type="entry name" value="Sigma_54_int_dom_CS"/>
</dbReference>
<dbReference type="SUPFAM" id="SSF46689">
    <property type="entry name" value="Homeodomain-like"/>
    <property type="match status" value="1"/>
</dbReference>
<dbReference type="KEGG" id="tav:G4V39_07435"/>
<dbReference type="GO" id="GO:0043565">
    <property type="term" value="F:sequence-specific DNA binding"/>
    <property type="evidence" value="ECO:0007669"/>
    <property type="project" value="InterPro"/>
</dbReference>
<dbReference type="SMART" id="SM00382">
    <property type="entry name" value="AAA"/>
    <property type="match status" value="1"/>
</dbReference>
<evidence type="ECO:0000259" key="5">
    <source>
        <dbReference type="PROSITE" id="PS50045"/>
    </source>
</evidence>
<proteinExistence type="predicted"/>
<evidence type="ECO:0000313" key="6">
    <source>
        <dbReference type="EMBL" id="QIJ72879.1"/>
    </source>
</evidence>
<dbReference type="CDD" id="cd00009">
    <property type="entry name" value="AAA"/>
    <property type="match status" value="1"/>
</dbReference>
<dbReference type="PROSITE" id="PS50045">
    <property type="entry name" value="SIGMA54_INTERACT_4"/>
    <property type="match status" value="1"/>
</dbReference>
<evidence type="ECO:0000256" key="1">
    <source>
        <dbReference type="ARBA" id="ARBA00022741"/>
    </source>
</evidence>
<gene>
    <name evidence="6" type="ORF">G4V39_07435</name>
</gene>
<dbReference type="PRINTS" id="PR01590">
    <property type="entry name" value="HTHFIS"/>
</dbReference>
<dbReference type="Pfam" id="PF00158">
    <property type="entry name" value="Sigma54_activat"/>
    <property type="match status" value="1"/>
</dbReference>
<evidence type="ECO:0000256" key="4">
    <source>
        <dbReference type="ARBA" id="ARBA00023163"/>
    </source>
</evidence>
<protein>
    <submittedName>
        <fullName evidence="6">Sigma-54-dependent Fis family transcriptional regulator</fullName>
    </submittedName>
</protein>
<keyword evidence="3" id="KW-0805">Transcription regulation</keyword>
<keyword evidence="2" id="KW-0067">ATP-binding</keyword>
<dbReference type="InterPro" id="IPR027417">
    <property type="entry name" value="P-loop_NTPase"/>
</dbReference>
<dbReference type="SUPFAM" id="SSF52540">
    <property type="entry name" value="P-loop containing nucleoside triphosphate hydrolases"/>
    <property type="match status" value="1"/>
</dbReference>
<dbReference type="Gene3D" id="1.10.10.60">
    <property type="entry name" value="Homeodomain-like"/>
    <property type="match status" value="1"/>
</dbReference>
<sequence>MYILGKLLFNLLDFWPIAELSLKDRILNKGYRKTPSLRSVKEAPVALELIIGQSPAIENIKELITQVVNTDLNVVIYGESGVGKELVARALHRLSYRKDKPFVKVNCAALPGELLESELFGYEKGAFTGAVAQKLGKFELANGGVIFLDEIGDMPLHLQAKLLQVLQDGEFSRVGGQKDIRVNTWVIAATNHDLDRDIREGRFREDLYFRLNIIKIVVPPLRNRKEDIPLLCQHFIDRYAPQLGGGLEEIPKPLMDLFMEYHWPGNVRELENYIRRLLVLKDWEPIAQDIRRHMEASAEVEPPTTKATNLKDLVREELAPYGNGSIPLKEIRRKIFDYVERELIEVVLERTNWNRRRTAEILQISYKALLYKMQNLGIREPEKNSETS</sequence>
<name>A0A6G7PYV8_9BACT</name>
<dbReference type="PROSITE" id="PS00675">
    <property type="entry name" value="SIGMA54_INTERACT_1"/>
    <property type="match status" value="1"/>
</dbReference>
<dbReference type="InterPro" id="IPR025662">
    <property type="entry name" value="Sigma_54_int_dom_ATP-bd_1"/>
</dbReference>
<dbReference type="GO" id="GO:0005524">
    <property type="term" value="F:ATP binding"/>
    <property type="evidence" value="ECO:0007669"/>
    <property type="project" value="UniProtKB-KW"/>
</dbReference>
<dbReference type="GO" id="GO:0006355">
    <property type="term" value="P:regulation of DNA-templated transcription"/>
    <property type="evidence" value="ECO:0007669"/>
    <property type="project" value="InterPro"/>
</dbReference>
<evidence type="ECO:0000313" key="7">
    <source>
        <dbReference type="Proteomes" id="UP000502179"/>
    </source>
</evidence>
<dbReference type="Gene3D" id="1.10.8.60">
    <property type="match status" value="1"/>
</dbReference>
<dbReference type="InterPro" id="IPR003593">
    <property type="entry name" value="AAA+_ATPase"/>
</dbReference>
<dbReference type="PROSITE" id="PS00688">
    <property type="entry name" value="SIGMA54_INTERACT_3"/>
    <property type="match status" value="1"/>
</dbReference>
<evidence type="ECO:0000256" key="3">
    <source>
        <dbReference type="ARBA" id="ARBA00023015"/>
    </source>
</evidence>
<feature type="domain" description="Sigma-54 factor interaction" evidence="5">
    <location>
        <begin position="50"/>
        <end position="279"/>
    </location>
</feature>
<dbReference type="InterPro" id="IPR058031">
    <property type="entry name" value="AAA_lid_NorR"/>
</dbReference>
<dbReference type="InterPro" id="IPR002197">
    <property type="entry name" value="HTH_Fis"/>
</dbReference>
<keyword evidence="7" id="KW-1185">Reference proteome</keyword>
<dbReference type="FunFam" id="3.40.50.300:FF:000006">
    <property type="entry name" value="DNA-binding transcriptional regulator NtrC"/>
    <property type="match status" value="1"/>
</dbReference>
<dbReference type="Proteomes" id="UP000502179">
    <property type="component" value="Chromosome"/>
</dbReference>
<reference evidence="6 7" key="1">
    <citation type="submission" date="2020-02" db="EMBL/GenBank/DDBJ databases">
        <title>Genome analysis of Thermosulfuriphilus ammonigenes ST65T, an anaerobic thermophilic chemolithoautotrophic bacterium isolated from a deep-sea hydrothermal vent.</title>
        <authorList>
            <person name="Slobodkina G."/>
            <person name="Allioux M."/>
            <person name="Merkel A."/>
            <person name="Alain K."/>
            <person name="Jebbar M."/>
            <person name="Slobodkin A."/>
        </authorList>
    </citation>
    <scope>NUCLEOTIDE SEQUENCE [LARGE SCALE GENOMIC DNA]</scope>
    <source>
        <strain evidence="6 7">ST65</strain>
    </source>
</reference>
<keyword evidence="1" id="KW-0547">Nucleotide-binding</keyword>
<dbReference type="PANTHER" id="PTHR32071">
    <property type="entry name" value="TRANSCRIPTIONAL REGULATORY PROTEIN"/>
    <property type="match status" value="1"/>
</dbReference>
<dbReference type="EMBL" id="CP048877">
    <property type="protein sequence ID" value="QIJ72879.1"/>
    <property type="molecule type" value="Genomic_DNA"/>
</dbReference>
<organism evidence="6 7">
    <name type="scientific">Thermosulfuriphilus ammonigenes</name>
    <dbReference type="NCBI Taxonomy" id="1936021"/>
    <lineage>
        <taxon>Bacteria</taxon>
        <taxon>Pseudomonadati</taxon>
        <taxon>Thermodesulfobacteriota</taxon>
        <taxon>Thermodesulfobacteria</taxon>
        <taxon>Thermodesulfobacteriales</taxon>
        <taxon>Thermodesulfobacteriaceae</taxon>
        <taxon>Thermosulfuriphilus</taxon>
    </lineage>
</organism>